<gene>
    <name evidence="1" type="ORF">LTRI10_LOCUS22867</name>
</gene>
<dbReference type="Proteomes" id="UP001497516">
    <property type="component" value="Chromosome 4"/>
</dbReference>
<keyword evidence="2" id="KW-1185">Reference proteome</keyword>
<reference evidence="1 2" key="1">
    <citation type="submission" date="2024-04" db="EMBL/GenBank/DDBJ databases">
        <authorList>
            <person name="Fracassetti M."/>
        </authorList>
    </citation>
    <scope>NUCLEOTIDE SEQUENCE [LARGE SCALE GENOMIC DNA]</scope>
</reference>
<evidence type="ECO:0000313" key="1">
    <source>
        <dbReference type="EMBL" id="CAL1381490.1"/>
    </source>
</evidence>
<accession>A0AAV2E7G3</accession>
<evidence type="ECO:0000313" key="2">
    <source>
        <dbReference type="Proteomes" id="UP001497516"/>
    </source>
</evidence>
<dbReference type="EMBL" id="OZ034817">
    <property type="protein sequence ID" value="CAL1381490.1"/>
    <property type="molecule type" value="Genomic_DNA"/>
</dbReference>
<name>A0AAV2E7G3_9ROSI</name>
<proteinExistence type="predicted"/>
<protein>
    <submittedName>
        <fullName evidence="1">Uncharacterized protein</fullName>
    </submittedName>
</protein>
<dbReference type="AlphaFoldDB" id="A0AAV2E7G3"/>
<sequence length="126" mass="14292">MNSSQVTELLKDMSLKGYDWGLTRTGKRSTGRGVRSVGASAPLEAKLDKLIEAILERKKQDKEPLVTYDWGASLGYEQSERRVMNEEMSHYEQLNSISPVHTNHLSCLEELVTTFVVTNSKKFEKN</sequence>
<organism evidence="1 2">
    <name type="scientific">Linum trigynum</name>
    <dbReference type="NCBI Taxonomy" id="586398"/>
    <lineage>
        <taxon>Eukaryota</taxon>
        <taxon>Viridiplantae</taxon>
        <taxon>Streptophyta</taxon>
        <taxon>Embryophyta</taxon>
        <taxon>Tracheophyta</taxon>
        <taxon>Spermatophyta</taxon>
        <taxon>Magnoliopsida</taxon>
        <taxon>eudicotyledons</taxon>
        <taxon>Gunneridae</taxon>
        <taxon>Pentapetalae</taxon>
        <taxon>rosids</taxon>
        <taxon>fabids</taxon>
        <taxon>Malpighiales</taxon>
        <taxon>Linaceae</taxon>
        <taxon>Linum</taxon>
    </lineage>
</organism>